<proteinExistence type="predicted"/>
<dbReference type="InParanoid" id="G0PK85"/>
<feature type="transmembrane region" description="Helical" evidence="6">
    <location>
        <begin position="128"/>
        <end position="148"/>
    </location>
</feature>
<evidence type="ECO:0000256" key="1">
    <source>
        <dbReference type="ARBA" id="ARBA00004370"/>
    </source>
</evidence>
<keyword evidence="9" id="KW-1185">Reference proteome</keyword>
<dbReference type="PROSITE" id="PS50262">
    <property type="entry name" value="G_PROTEIN_RECEP_F1_2"/>
    <property type="match status" value="1"/>
</dbReference>
<dbReference type="InterPro" id="IPR019430">
    <property type="entry name" value="7TM_GPCR_serpentine_rcpt_Srx"/>
</dbReference>
<dbReference type="PANTHER" id="PTHR23017">
    <property type="entry name" value="SERPENTINE RECEPTOR, CLASS X"/>
    <property type="match status" value="1"/>
</dbReference>
<dbReference type="HOGENOM" id="CLU_059630_3_1_1"/>
<dbReference type="Pfam" id="PF10328">
    <property type="entry name" value="7TM_GPCR_Srx"/>
    <property type="match status" value="1"/>
</dbReference>
<keyword evidence="3 6" id="KW-1133">Transmembrane helix</keyword>
<dbReference type="FunCoup" id="G0PK85">
    <property type="interactions" value="1"/>
</dbReference>
<dbReference type="eggNOG" id="ENOG502TGUH">
    <property type="taxonomic scope" value="Eukaryota"/>
</dbReference>
<dbReference type="OrthoDB" id="5839131at2759"/>
<feature type="transmembrane region" description="Helical" evidence="6">
    <location>
        <begin position="86"/>
        <end position="107"/>
    </location>
</feature>
<organism evidence="9">
    <name type="scientific">Caenorhabditis brenneri</name>
    <name type="common">Nematode worm</name>
    <dbReference type="NCBI Taxonomy" id="135651"/>
    <lineage>
        <taxon>Eukaryota</taxon>
        <taxon>Metazoa</taxon>
        <taxon>Ecdysozoa</taxon>
        <taxon>Nematoda</taxon>
        <taxon>Chromadorea</taxon>
        <taxon>Rhabditida</taxon>
        <taxon>Rhabditina</taxon>
        <taxon>Rhabditomorpha</taxon>
        <taxon>Rhabditoidea</taxon>
        <taxon>Rhabditidae</taxon>
        <taxon>Peloderinae</taxon>
        <taxon>Caenorhabditis</taxon>
    </lineage>
</organism>
<feature type="transmembrane region" description="Helical" evidence="6">
    <location>
        <begin position="257"/>
        <end position="279"/>
    </location>
</feature>
<evidence type="ECO:0000256" key="2">
    <source>
        <dbReference type="ARBA" id="ARBA00022692"/>
    </source>
</evidence>
<dbReference type="OMA" id="NRTCAIC"/>
<feature type="compositionally biased region" description="Low complexity" evidence="5">
    <location>
        <begin position="307"/>
        <end position="319"/>
    </location>
</feature>
<dbReference type="SUPFAM" id="SSF81321">
    <property type="entry name" value="Family A G protein-coupled receptor-like"/>
    <property type="match status" value="1"/>
</dbReference>
<evidence type="ECO:0000256" key="6">
    <source>
        <dbReference type="SAM" id="Phobius"/>
    </source>
</evidence>
<dbReference type="EMBL" id="GL380824">
    <property type="protein sequence ID" value="EGT31816.1"/>
    <property type="molecule type" value="Genomic_DNA"/>
</dbReference>
<evidence type="ECO:0000256" key="3">
    <source>
        <dbReference type="ARBA" id="ARBA00022989"/>
    </source>
</evidence>
<name>G0PK85_CAEBE</name>
<dbReference type="GO" id="GO:0016020">
    <property type="term" value="C:membrane"/>
    <property type="evidence" value="ECO:0007669"/>
    <property type="project" value="UniProtKB-SubCell"/>
</dbReference>
<dbReference type="AlphaFoldDB" id="G0PK85"/>
<evidence type="ECO:0000256" key="4">
    <source>
        <dbReference type="ARBA" id="ARBA00023136"/>
    </source>
</evidence>
<dbReference type="InterPro" id="IPR017452">
    <property type="entry name" value="GPCR_Rhodpsn_7TM"/>
</dbReference>
<reference evidence="9" key="1">
    <citation type="submission" date="2011-07" db="EMBL/GenBank/DDBJ databases">
        <authorList>
            <consortium name="Caenorhabditis brenneri Sequencing and Analysis Consortium"/>
            <person name="Wilson R.K."/>
        </authorList>
    </citation>
    <scope>NUCLEOTIDE SEQUENCE [LARGE SCALE GENOMIC DNA]</scope>
    <source>
        <strain evidence="9">PB2801</strain>
    </source>
</reference>
<evidence type="ECO:0000259" key="7">
    <source>
        <dbReference type="PROSITE" id="PS50262"/>
    </source>
</evidence>
<gene>
    <name evidence="8" type="ORF">CAEBREN_03261</name>
</gene>
<dbReference type="PANTHER" id="PTHR23017:SF24">
    <property type="entry name" value="7TM GPCR SERPENTINE RECEPTOR CLASS X (SRX) DOMAIN-CONTAINING PROTEIN-RELATED"/>
    <property type="match status" value="1"/>
</dbReference>
<evidence type="ECO:0000256" key="5">
    <source>
        <dbReference type="SAM" id="MobiDB-lite"/>
    </source>
</evidence>
<dbReference type="Gene3D" id="1.20.1070.10">
    <property type="entry name" value="Rhodopsin 7-helix transmembrane proteins"/>
    <property type="match status" value="1"/>
</dbReference>
<feature type="region of interest" description="Disordered" evidence="5">
    <location>
        <begin position="304"/>
        <end position="330"/>
    </location>
</feature>
<sequence>MNNSTMERTTDDVIAGAVISVMVFIGFLLIITVLIGCYRIPAMRGSFGILTANQNFSQLIACIATIIFYSFGLTLDYRFLVENSGYFGNCSALILTVITTNFLLISLNRTCAICFPIYYKLFFGQKMVLILVFICWLIPGGISCYYIFELHCKLTFSQFGWLFTSDLTIVTCGAQFKNFLLKSQTWLSALIGVADLATLYLLGCKTNVMGSMSADKKRTEKNFAIQVLIQGIVFNLHALWLSNAFNWLPGAPSSWKLFFTITFSSNLLMIFDPAVVIVFNREFRHWIFHSRSTVFVATISASPGAQRSSRSNPKSTNSSGMFRMPSTTAA</sequence>
<comment type="subcellular location">
    <subcellularLocation>
        <location evidence="1">Membrane</location>
    </subcellularLocation>
</comment>
<feature type="transmembrane region" description="Helical" evidence="6">
    <location>
        <begin position="13"/>
        <end position="38"/>
    </location>
</feature>
<feature type="domain" description="G-protein coupled receptors family 1 profile" evidence="7">
    <location>
        <begin position="26"/>
        <end position="138"/>
    </location>
</feature>
<keyword evidence="2 6" id="KW-0812">Transmembrane</keyword>
<feature type="transmembrane region" description="Helical" evidence="6">
    <location>
        <begin position="223"/>
        <end position="245"/>
    </location>
</feature>
<dbReference type="Proteomes" id="UP000008068">
    <property type="component" value="Unassembled WGS sequence"/>
</dbReference>
<dbReference type="CDD" id="cd00637">
    <property type="entry name" value="7tm_classA_rhodopsin-like"/>
    <property type="match status" value="1"/>
</dbReference>
<protein>
    <recommendedName>
        <fullName evidence="7">G-protein coupled receptors family 1 profile domain-containing protein</fullName>
    </recommendedName>
</protein>
<feature type="transmembrane region" description="Helical" evidence="6">
    <location>
        <begin position="185"/>
        <end position="202"/>
    </location>
</feature>
<accession>G0PK85</accession>
<feature type="transmembrane region" description="Helical" evidence="6">
    <location>
        <begin position="59"/>
        <end position="80"/>
    </location>
</feature>
<evidence type="ECO:0000313" key="9">
    <source>
        <dbReference type="Proteomes" id="UP000008068"/>
    </source>
</evidence>
<evidence type="ECO:0000313" key="8">
    <source>
        <dbReference type="EMBL" id="EGT31816.1"/>
    </source>
</evidence>
<keyword evidence="4 6" id="KW-0472">Membrane</keyword>